<sequence>MNAWLGGRTSVRRSLALSKEVVNPGTSECTWRHPGCVLASPWKCPLLCPLSLSLLVCFCACTVQKLSQPRQPKPSPVPFATLHHRAERGEVGASVCRRVSSASTHPAASLLALTPPPVADRLGKSLCCLRVLQVVSTLSLLGLRVPQLSPPTAMNNCVNFSSEQIFLPVLYGGVFCVGLPVNCLALYGLYRLVKADYALPVYVIHLLIGDLLQILTMPLWIDYYRMGHHWRFGDAVCRLASYAFGTSLYTSITFMSCIALERYLAIVHPLRFQDLPKLKIAHLLCLTSWVVAIVIQALGYHYGFEGTQKGLCLENYPKTREFLQFQLIVMPFTFLLPVVLFGFLSLRIQRSLRRDPFMTAEKKQRIISLLVVVLLLYVLIYGPYHVTSYVLCLGMLQARHRCEYEARVFLCLRITLGILSLNPVLDPIIYIFLRQDVRETMDSFPLLRRLLSLTSTSGNAVGDREPDAGTHLGSDIQLEE</sequence>
<evidence type="ECO:0000259" key="14">
    <source>
        <dbReference type="PROSITE" id="PS50262"/>
    </source>
</evidence>
<comment type="similarity">
    <text evidence="11">Belongs to the G-protein coupled receptor 1 family.</text>
</comment>
<dbReference type="PANTHER" id="PTHR24234">
    <property type="entry name" value="LYSOPHOSPHATIDIC ACID RECEPTOR 5/SPHINGOSYLPHOSPHORYLCHOLINE RECEPTOR"/>
    <property type="match status" value="1"/>
</dbReference>
<comment type="caution">
    <text evidence="15">The sequence shown here is derived from an EMBL/GenBank/DDBJ whole genome shotgun (WGS) entry which is preliminary data.</text>
</comment>
<evidence type="ECO:0000256" key="12">
    <source>
        <dbReference type="SAM" id="MobiDB-lite"/>
    </source>
</evidence>
<keyword evidence="4 13" id="KW-1133">Transmembrane helix</keyword>
<feature type="transmembrane region" description="Helical" evidence="13">
    <location>
        <begin position="280"/>
        <end position="302"/>
    </location>
</feature>
<feature type="transmembrane region" description="Helical" evidence="13">
    <location>
        <begin position="202"/>
        <end position="221"/>
    </location>
</feature>
<dbReference type="Proteomes" id="UP000736164">
    <property type="component" value="Unassembled WGS sequence"/>
</dbReference>
<dbReference type="EMBL" id="JAAWVO010031980">
    <property type="protein sequence ID" value="MBN3316846.1"/>
    <property type="molecule type" value="Genomic_DNA"/>
</dbReference>
<gene>
    <name evidence="15" type="primary">Gpr4_8</name>
    <name evidence="15" type="ORF">GTO95_0004010</name>
</gene>
<keyword evidence="3 11" id="KW-0812">Transmembrane</keyword>
<evidence type="ECO:0000256" key="1">
    <source>
        <dbReference type="ARBA" id="ARBA00004651"/>
    </source>
</evidence>
<dbReference type="PROSITE" id="PS00237">
    <property type="entry name" value="G_PROTEIN_RECEP_F1_1"/>
    <property type="match status" value="1"/>
</dbReference>
<evidence type="ECO:0000313" key="16">
    <source>
        <dbReference type="Proteomes" id="UP000736164"/>
    </source>
</evidence>
<feature type="non-terminal residue" evidence="15">
    <location>
        <position position="480"/>
    </location>
</feature>
<evidence type="ECO:0000256" key="7">
    <source>
        <dbReference type="ARBA" id="ARBA00023157"/>
    </source>
</evidence>
<dbReference type="SUPFAM" id="SSF81321">
    <property type="entry name" value="Family A G protein-coupled receptor-like"/>
    <property type="match status" value="1"/>
</dbReference>
<dbReference type="PANTHER" id="PTHR24234:SF8">
    <property type="entry name" value="G-PROTEIN COUPLED RECEPTOR 4-LIKE"/>
    <property type="match status" value="1"/>
</dbReference>
<accession>A0A8J7NSS7</accession>
<feature type="transmembrane region" description="Helical" evidence="13">
    <location>
        <begin position="366"/>
        <end position="386"/>
    </location>
</feature>
<keyword evidence="9" id="KW-0325">Glycoprotein</keyword>
<evidence type="ECO:0000256" key="9">
    <source>
        <dbReference type="ARBA" id="ARBA00023180"/>
    </source>
</evidence>
<keyword evidence="7" id="KW-1015">Disulfide bond</keyword>
<feature type="domain" description="G-protein coupled receptors family 1 profile" evidence="14">
    <location>
        <begin position="181"/>
        <end position="430"/>
    </location>
</feature>
<evidence type="ECO:0000313" key="15">
    <source>
        <dbReference type="EMBL" id="MBN3316846.1"/>
    </source>
</evidence>
<dbReference type="InterPro" id="IPR017452">
    <property type="entry name" value="GPCR_Rhodpsn_7TM"/>
</dbReference>
<feature type="region of interest" description="Disordered" evidence="12">
    <location>
        <begin position="457"/>
        <end position="480"/>
    </location>
</feature>
<name>A0A8J7NSS7_ATRSP</name>
<evidence type="ECO:0000256" key="3">
    <source>
        <dbReference type="ARBA" id="ARBA00022692"/>
    </source>
</evidence>
<evidence type="ECO:0000256" key="6">
    <source>
        <dbReference type="ARBA" id="ARBA00023136"/>
    </source>
</evidence>
<feature type="non-terminal residue" evidence="15">
    <location>
        <position position="1"/>
    </location>
</feature>
<protein>
    <submittedName>
        <fullName evidence="15">GPR4 protein</fullName>
    </submittedName>
</protein>
<evidence type="ECO:0000256" key="8">
    <source>
        <dbReference type="ARBA" id="ARBA00023170"/>
    </source>
</evidence>
<dbReference type="Gene3D" id="1.20.1070.10">
    <property type="entry name" value="Rhodopsin 7-helix transmembrane proteins"/>
    <property type="match status" value="1"/>
</dbReference>
<proteinExistence type="inferred from homology"/>
<feature type="transmembrane region" description="Helical" evidence="13">
    <location>
        <begin position="241"/>
        <end position="260"/>
    </location>
</feature>
<keyword evidence="8 11" id="KW-0675">Receptor</keyword>
<evidence type="ECO:0000256" key="13">
    <source>
        <dbReference type="SAM" id="Phobius"/>
    </source>
</evidence>
<dbReference type="GO" id="GO:0005886">
    <property type="term" value="C:plasma membrane"/>
    <property type="evidence" value="ECO:0007669"/>
    <property type="project" value="UniProtKB-SubCell"/>
</dbReference>
<evidence type="ECO:0000256" key="2">
    <source>
        <dbReference type="ARBA" id="ARBA00022475"/>
    </source>
</evidence>
<feature type="transmembrane region" description="Helical" evidence="13">
    <location>
        <begin position="165"/>
        <end position="190"/>
    </location>
</feature>
<keyword evidence="10 11" id="KW-0807">Transducer</keyword>
<dbReference type="PROSITE" id="PS50262">
    <property type="entry name" value="G_PROTEIN_RECEP_F1_2"/>
    <property type="match status" value="1"/>
</dbReference>
<evidence type="ECO:0000256" key="5">
    <source>
        <dbReference type="ARBA" id="ARBA00023040"/>
    </source>
</evidence>
<keyword evidence="6 13" id="KW-0472">Membrane</keyword>
<dbReference type="PRINTS" id="PR00237">
    <property type="entry name" value="GPCRRHODOPSN"/>
</dbReference>
<evidence type="ECO:0000256" key="4">
    <source>
        <dbReference type="ARBA" id="ARBA00022989"/>
    </source>
</evidence>
<dbReference type="GO" id="GO:0004930">
    <property type="term" value="F:G protein-coupled receptor activity"/>
    <property type="evidence" value="ECO:0007669"/>
    <property type="project" value="UniProtKB-KW"/>
</dbReference>
<comment type="subcellular location">
    <subcellularLocation>
        <location evidence="1">Cell membrane</location>
        <topology evidence="1">Multi-pass membrane protein</topology>
    </subcellularLocation>
</comment>
<feature type="transmembrane region" description="Helical" evidence="13">
    <location>
        <begin position="406"/>
        <end position="433"/>
    </location>
</feature>
<keyword evidence="16" id="KW-1185">Reference proteome</keyword>
<evidence type="ECO:0000256" key="11">
    <source>
        <dbReference type="RuleBase" id="RU000688"/>
    </source>
</evidence>
<feature type="transmembrane region" description="Helical" evidence="13">
    <location>
        <begin position="322"/>
        <end position="346"/>
    </location>
</feature>
<organism evidence="15 16">
    <name type="scientific">Atractosteus spatula</name>
    <name type="common">Alligator gar</name>
    <name type="synonym">Lepisosteus spatula</name>
    <dbReference type="NCBI Taxonomy" id="7917"/>
    <lineage>
        <taxon>Eukaryota</taxon>
        <taxon>Metazoa</taxon>
        <taxon>Chordata</taxon>
        <taxon>Craniata</taxon>
        <taxon>Vertebrata</taxon>
        <taxon>Euteleostomi</taxon>
        <taxon>Actinopterygii</taxon>
        <taxon>Neopterygii</taxon>
        <taxon>Holostei</taxon>
        <taxon>Semionotiformes</taxon>
        <taxon>Lepisosteidae</taxon>
        <taxon>Atractosteus</taxon>
    </lineage>
</organism>
<dbReference type="InterPro" id="IPR000276">
    <property type="entry name" value="GPCR_Rhodpsn"/>
</dbReference>
<dbReference type="AlphaFoldDB" id="A0A8J7NSS7"/>
<keyword evidence="2" id="KW-1003">Cell membrane</keyword>
<keyword evidence="5 11" id="KW-0297">G-protein coupled receptor</keyword>
<dbReference type="PRINTS" id="PR01157">
    <property type="entry name" value="P2YPURNOCPTR"/>
</dbReference>
<reference evidence="15" key="1">
    <citation type="journal article" date="2021" name="Cell">
        <title>Tracing the genetic footprints of vertebrate landing in non-teleost ray-finned fishes.</title>
        <authorList>
            <person name="Bi X."/>
            <person name="Wang K."/>
            <person name="Yang L."/>
            <person name="Pan H."/>
            <person name="Jiang H."/>
            <person name="Wei Q."/>
            <person name="Fang M."/>
            <person name="Yu H."/>
            <person name="Zhu C."/>
            <person name="Cai Y."/>
            <person name="He Y."/>
            <person name="Gan X."/>
            <person name="Zeng H."/>
            <person name="Yu D."/>
            <person name="Zhu Y."/>
            <person name="Jiang H."/>
            <person name="Qiu Q."/>
            <person name="Yang H."/>
            <person name="Zhang Y.E."/>
            <person name="Wang W."/>
            <person name="Zhu M."/>
            <person name="He S."/>
            <person name="Zhang G."/>
        </authorList>
    </citation>
    <scope>NUCLEOTIDE SEQUENCE</scope>
    <source>
        <strain evidence="15">Allg_001</strain>
    </source>
</reference>
<dbReference type="Pfam" id="PF00001">
    <property type="entry name" value="7tm_1"/>
    <property type="match status" value="1"/>
</dbReference>
<evidence type="ECO:0000256" key="10">
    <source>
        <dbReference type="ARBA" id="ARBA00023224"/>
    </source>
</evidence>